<dbReference type="OrthoDB" id="66964at2759"/>
<organism evidence="1 2">
    <name type="scientific">Stachybotrys chartarum (strain CBS 109288 / IBT 7711)</name>
    <name type="common">Toxic black mold</name>
    <name type="synonym">Stilbospora chartarum</name>
    <dbReference type="NCBI Taxonomy" id="1280523"/>
    <lineage>
        <taxon>Eukaryota</taxon>
        <taxon>Fungi</taxon>
        <taxon>Dikarya</taxon>
        <taxon>Ascomycota</taxon>
        <taxon>Pezizomycotina</taxon>
        <taxon>Sordariomycetes</taxon>
        <taxon>Hypocreomycetidae</taxon>
        <taxon>Hypocreales</taxon>
        <taxon>Stachybotryaceae</taxon>
        <taxon>Stachybotrys</taxon>
    </lineage>
</organism>
<dbReference type="HOGENOM" id="CLU_054584_0_0_1"/>
<evidence type="ECO:0000313" key="2">
    <source>
        <dbReference type="Proteomes" id="UP000028045"/>
    </source>
</evidence>
<keyword evidence="2" id="KW-1185">Reference proteome</keyword>
<dbReference type="AlphaFoldDB" id="A0A084AW38"/>
<proteinExistence type="predicted"/>
<sequence>MFPPVDEAVLQSNPDFALLYTKLTKAVLNPDGTTKDSPAAKERAAVKKELDQHRLKAAKQHLLAHAIATASPPATDASARSSAKQQPALPEPLLDLLLMLPPLLEAEDSLPAESLSLLLSHPPLSDLETLLPDLSALVSSNLRSSALNVARVAHPSTNPSYLHRHIASLPTTAASLHAQRASSRHALAAARLAAAASLTALVQSHAQAAAHLIRALEAKHGVVARSLELRAAQVLHEAQIAETDAEQARWGLEREVYTPEAVAALGNYAAHLRDARIRTEERIRGLQDELAEYGVGVEGGEGKEKLMREMARVHSEMGKQLGDVKVDIDRLKQRNRPDRQR</sequence>
<evidence type="ECO:0000313" key="1">
    <source>
        <dbReference type="EMBL" id="KEY69517.1"/>
    </source>
</evidence>
<gene>
    <name evidence="1" type="ORF">S7711_02054</name>
</gene>
<accession>A0A084AW38</accession>
<reference evidence="1 2" key="1">
    <citation type="journal article" date="2014" name="BMC Genomics">
        <title>Comparative genome sequencing reveals chemotype-specific gene clusters in the toxigenic black mold Stachybotrys.</title>
        <authorList>
            <person name="Semeiks J."/>
            <person name="Borek D."/>
            <person name="Otwinowski Z."/>
            <person name="Grishin N.V."/>
        </authorList>
    </citation>
    <scope>NUCLEOTIDE SEQUENCE [LARGE SCALE GENOMIC DNA]</scope>
    <source>
        <strain evidence="2">CBS 109288 / IBT 7711</strain>
    </source>
</reference>
<dbReference type="Proteomes" id="UP000028045">
    <property type="component" value="Unassembled WGS sequence"/>
</dbReference>
<dbReference type="EMBL" id="KL648525">
    <property type="protein sequence ID" value="KEY69517.1"/>
    <property type="molecule type" value="Genomic_DNA"/>
</dbReference>
<name>A0A084AW38_STACB</name>
<protein>
    <submittedName>
        <fullName evidence="1">Uncharacterized protein</fullName>
    </submittedName>
</protein>